<dbReference type="Proteomes" id="UP000190906">
    <property type="component" value="Unassembled WGS sequence"/>
</dbReference>
<organism evidence="2 3">
    <name type="scientific">Bacillus cereus</name>
    <dbReference type="NCBI Taxonomy" id="1396"/>
    <lineage>
        <taxon>Bacteria</taxon>
        <taxon>Bacillati</taxon>
        <taxon>Bacillota</taxon>
        <taxon>Bacilli</taxon>
        <taxon>Bacillales</taxon>
        <taxon>Bacillaceae</taxon>
        <taxon>Bacillus</taxon>
        <taxon>Bacillus cereus group</taxon>
    </lineage>
</organism>
<dbReference type="EMBL" id="MUAJ01000008">
    <property type="protein sequence ID" value="OOR12487.1"/>
    <property type="molecule type" value="Genomic_DNA"/>
</dbReference>
<keyword evidence="1" id="KW-0472">Membrane</keyword>
<keyword evidence="1" id="KW-1133">Transmembrane helix</keyword>
<feature type="transmembrane region" description="Helical" evidence="1">
    <location>
        <begin position="40"/>
        <end position="60"/>
    </location>
</feature>
<dbReference type="AlphaFoldDB" id="A0A1S9TRD7"/>
<evidence type="ECO:0000313" key="3">
    <source>
        <dbReference type="Proteomes" id="UP000190906"/>
    </source>
</evidence>
<name>A0A1S9TRD7_BACCE</name>
<comment type="caution">
    <text evidence="2">The sequence shown here is derived from an EMBL/GenBank/DDBJ whole genome shotgun (WGS) entry which is preliminary data.</text>
</comment>
<gene>
    <name evidence="2" type="ORF">BW897_12345</name>
</gene>
<reference evidence="2 3" key="1">
    <citation type="submission" date="2017-01" db="EMBL/GenBank/DDBJ databases">
        <title>Bacillus cereus isolates.</title>
        <authorList>
            <person name="Beno S.M."/>
        </authorList>
    </citation>
    <scope>NUCLEOTIDE SEQUENCE [LARGE SCALE GENOMIC DNA]</scope>
    <source>
        <strain evidence="2 3">FSL H8-0485</strain>
    </source>
</reference>
<sequence length="79" mass="9571">MKGLLIVVVFLSPEYDRDHHSVLLVEFFLQQCSKRHPHHSLLYIFLLLFYMIFSHLATLLQIDFIQFFLKFNYKEPFPP</sequence>
<protein>
    <submittedName>
        <fullName evidence="2">Uncharacterized protein</fullName>
    </submittedName>
</protein>
<proteinExistence type="predicted"/>
<evidence type="ECO:0000256" key="1">
    <source>
        <dbReference type="SAM" id="Phobius"/>
    </source>
</evidence>
<evidence type="ECO:0000313" key="2">
    <source>
        <dbReference type="EMBL" id="OOR12487.1"/>
    </source>
</evidence>
<accession>A0A1S9TRD7</accession>
<keyword evidence="1" id="KW-0812">Transmembrane</keyword>